<evidence type="ECO:0000256" key="8">
    <source>
        <dbReference type="SAM" id="SignalP"/>
    </source>
</evidence>
<comment type="similarity">
    <text evidence="1">In the N-terminal section; belongs to the PMEI family.</text>
</comment>
<dbReference type="SMART" id="SM00856">
    <property type="entry name" value="PMEI"/>
    <property type="match status" value="2"/>
</dbReference>
<dbReference type="NCBIfam" id="TIGR01614">
    <property type="entry name" value="PME_inhib"/>
    <property type="match status" value="2"/>
</dbReference>
<dbReference type="EC" id="3.1.1.11" evidence="3"/>
<dbReference type="OrthoDB" id="1430376at2759"/>
<dbReference type="PANTHER" id="PTHR31080">
    <property type="entry name" value="PECTINESTERASE INHIBITOR-LIKE"/>
    <property type="match status" value="1"/>
</dbReference>
<dbReference type="GO" id="GO:0004857">
    <property type="term" value="F:enzyme inhibitor activity"/>
    <property type="evidence" value="ECO:0007669"/>
    <property type="project" value="InterPro"/>
</dbReference>
<comment type="caution">
    <text evidence="10">The sequence shown here is derived from an EMBL/GenBank/DDBJ whole genome shotgun (WGS) entry which is preliminary data.</text>
</comment>
<dbReference type="AlphaFoldDB" id="A0A371HU47"/>
<evidence type="ECO:0000259" key="9">
    <source>
        <dbReference type="SMART" id="SM00856"/>
    </source>
</evidence>
<evidence type="ECO:0000256" key="3">
    <source>
        <dbReference type="ARBA" id="ARBA00013229"/>
    </source>
</evidence>
<dbReference type="InterPro" id="IPR006501">
    <property type="entry name" value="Pectinesterase_inhib_dom"/>
</dbReference>
<feature type="signal peptide" evidence="8">
    <location>
        <begin position="1"/>
        <end position="26"/>
    </location>
</feature>
<dbReference type="EMBL" id="QJKJ01001720">
    <property type="protein sequence ID" value="RDY06244.1"/>
    <property type="molecule type" value="Genomic_DNA"/>
</dbReference>
<feature type="domain" description="Pectinesterase inhibitor" evidence="9">
    <location>
        <begin position="188"/>
        <end position="332"/>
    </location>
</feature>
<evidence type="ECO:0000256" key="6">
    <source>
        <dbReference type="ARBA" id="ARBA00023180"/>
    </source>
</evidence>
<evidence type="ECO:0000256" key="2">
    <source>
        <dbReference type="ARBA" id="ARBA00007786"/>
    </source>
</evidence>
<reference evidence="10" key="1">
    <citation type="submission" date="2018-05" db="EMBL/GenBank/DDBJ databases">
        <title>Draft genome of Mucuna pruriens seed.</title>
        <authorList>
            <person name="Nnadi N.E."/>
            <person name="Vos R."/>
            <person name="Hasami M.H."/>
            <person name="Devisetty U.K."/>
            <person name="Aguiy J.C."/>
        </authorList>
    </citation>
    <scope>NUCLEOTIDE SEQUENCE [LARGE SCALE GENOMIC DNA]</scope>
    <source>
        <strain evidence="10">JCA_2017</strain>
    </source>
</reference>
<feature type="chain" id="PRO_5016572003" description="pectinesterase" evidence="8">
    <location>
        <begin position="27"/>
        <end position="337"/>
    </location>
</feature>
<dbReference type="FunFam" id="1.20.140.40:FF:000010">
    <property type="entry name" value="Pectinesterase"/>
    <property type="match status" value="1"/>
</dbReference>
<feature type="domain" description="Pectinesterase inhibitor" evidence="9">
    <location>
        <begin position="33"/>
        <end position="177"/>
    </location>
</feature>
<evidence type="ECO:0000313" key="11">
    <source>
        <dbReference type="Proteomes" id="UP000257109"/>
    </source>
</evidence>
<comment type="similarity">
    <text evidence="7">Belongs to the PMEI family.</text>
</comment>
<keyword evidence="4 8" id="KW-0732">Signal</keyword>
<evidence type="ECO:0000256" key="5">
    <source>
        <dbReference type="ARBA" id="ARBA00023157"/>
    </source>
</evidence>
<sequence>MDAICCCKHLITSFLIILVSSLSTECGRPYQEASTVFIRTSCSSTSYPRLCYSSLVKHADLIQTNRVVLTGTALNVTLASTKSTSAMMSTLAKSQGLNPREVAAMKDCVEELGDSVDELRRSIDEMNHLRPSNFDDVQTWVSAALTDESTCTDGFQETDIGGADSNIKNTIRGPSASKSTTTTDSLKAYKKFIKDQCNSTTYPNVCYKSLSPYASKIKRNRVTLTKISIHVALKAAKSAYSTLTKVSKSKGKLTHGETLVIADCRENVEDTLDLLEQSADGLANLNGTSTNDEKFQWDTIKTWMSAAITDESTCTDEFQEIQVRPSLQKKIKTTVDK</sequence>
<evidence type="ECO:0000256" key="1">
    <source>
        <dbReference type="ARBA" id="ARBA00006027"/>
    </source>
</evidence>
<dbReference type="CDD" id="cd15798">
    <property type="entry name" value="PMEI-like_3"/>
    <property type="match status" value="2"/>
</dbReference>
<dbReference type="Pfam" id="PF04043">
    <property type="entry name" value="PMEI"/>
    <property type="match status" value="2"/>
</dbReference>
<proteinExistence type="inferred from homology"/>
<dbReference type="STRING" id="157652.A0A371HU47"/>
<evidence type="ECO:0000313" key="10">
    <source>
        <dbReference type="EMBL" id="RDY06244.1"/>
    </source>
</evidence>
<dbReference type="GO" id="GO:0030599">
    <property type="term" value="F:pectinesterase activity"/>
    <property type="evidence" value="ECO:0007669"/>
    <property type="project" value="UniProtKB-EC"/>
</dbReference>
<keyword evidence="11" id="KW-1185">Reference proteome</keyword>
<dbReference type="InterPro" id="IPR035513">
    <property type="entry name" value="Invertase/methylesterase_inhib"/>
</dbReference>
<comment type="similarity">
    <text evidence="2">In the C-terminal section; belongs to the pectinesterase family.</text>
</comment>
<name>A0A371HU47_MUCPR</name>
<dbReference type="SUPFAM" id="SSF101148">
    <property type="entry name" value="Plant invertase/pectin methylesterase inhibitor"/>
    <property type="match status" value="2"/>
</dbReference>
<dbReference type="Gene3D" id="1.20.140.40">
    <property type="entry name" value="Invertase/pectin methylesterase inhibitor family protein"/>
    <property type="match status" value="2"/>
</dbReference>
<keyword evidence="6" id="KW-0325">Glycoprotein</keyword>
<gene>
    <name evidence="10" type="ORF">CR513_09815</name>
</gene>
<organism evidence="10 11">
    <name type="scientific">Mucuna pruriens</name>
    <name type="common">Velvet bean</name>
    <name type="synonym">Dolichos pruriens</name>
    <dbReference type="NCBI Taxonomy" id="157652"/>
    <lineage>
        <taxon>Eukaryota</taxon>
        <taxon>Viridiplantae</taxon>
        <taxon>Streptophyta</taxon>
        <taxon>Embryophyta</taxon>
        <taxon>Tracheophyta</taxon>
        <taxon>Spermatophyta</taxon>
        <taxon>Magnoliopsida</taxon>
        <taxon>eudicotyledons</taxon>
        <taxon>Gunneridae</taxon>
        <taxon>Pentapetalae</taxon>
        <taxon>rosids</taxon>
        <taxon>fabids</taxon>
        <taxon>Fabales</taxon>
        <taxon>Fabaceae</taxon>
        <taxon>Papilionoideae</taxon>
        <taxon>50 kb inversion clade</taxon>
        <taxon>NPAAA clade</taxon>
        <taxon>indigoferoid/millettioid clade</taxon>
        <taxon>Phaseoleae</taxon>
        <taxon>Mucuna</taxon>
    </lineage>
</organism>
<evidence type="ECO:0000256" key="4">
    <source>
        <dbReference type="ARBA" id="ARBA00022729"/>
    </source>
</evidence>
<feature type="non-terminal residue" evidence="10">
    <location>
        <position position="337"/>
    </location>
</feature>
<accession>A0A371HU47</accession>
<feature type="non-terminal residue" evidence="10">
    <location>
        <position position="1"/>
    </location>
</feature>
<dbReference type="Proteomes" id="UP000257109">
    <property type="component" value="Unassembled WGS sequence"/>
</dbReference>
<dbReference type="InterPro" id="IPR051955">
    <property type="entry name" value="PME_Inhibitor"/>
</dbReference>
<evidence type="ECO:0000256" key="7">
    <source>
        <dbReference type="ARBA" id="ARBA00038471"/>
    </source>
</evidence>
<protein>
    <recommendedName>
        <fullName evidence="3">pectinesterase</fullName>
        <ecNumber evidence="3">3.1.1.11</ecNumber>
    </recommendedName>
</protein>
<dbReference type="PANTHER" id="PTHR31080:SF117">
    <property type="entry name" value="PLANT INVERTASE_PECTIN METHYLESTERASE INHIBITOR SUPERFAMILY PROTEIN"/>
    <property type="match status" value="1"/>
</dbReference>
<keyword evidence="5" id="KW-1015">Disulfide bond</keyword>